<feature type="repeat" description="WD" evidence="1">
    <location>
        <begin position="8"/>
        <end position="39"/>
    </location>
</feature>
<dbReference type="PROSITE" id="PS50082">
    <property type="entry name" value="WD_REPEATS_2"/>
    <property type="match status" value="1"/>
</dbReference>
<comment type="caution">
    <text evidence="2">The sequence shown here is derived from an EMBL/GenBank/DDBJ whole genome shotgun (WGS) entry which is preliminary data.</text>
</comment>
<feature type="non-terminal residue" evidence="2">
    <location>
        <position position="1"/>
    </location>
</feature>
<keyword evidence="3" id="KW-1185">Reference proteome</keyword>
<protein>
    <submittedName>
        <fullName evidence="2">WDR88 protein</fullName>
    </submittedName>
</protein>
<organism evidence="2 3">
    <name type="scientific">Polypterus senegalus</name>
    <name type="common">Senegal bichir</name>
    <dbReference type="NCBI Taxonomy" id="55291"/>
    <lineage>
        <taxon>Eukaryota</taxon>
        <taxon>Metazoa</taxon>
        <taxon>Chordata</taxon>
        <taxon>Craniata</taxon>
        <taxon>Vertebrata</taxon>
        <taxon>Euteleostomi</taxon>
        <taxon>Actinopterygii</taxon>
        <taxon>Polypteriformes</taxon>
        <taxon>Polypteridae</taxon>
        <taxon>Polypterus</taxon>
    </lineage>
</organism>
<evidence type="ECO:0000256" key="1">
    <source>
        <dbReference type="PROSITE-ProRule" id="PRU00221"/>
    </source>
</evidence>
<sequence>MQIPFKVLRGHSDAVSCCHFCFNDNRILTSSHDKTIKLWWTAVCDGLVTCCDVSPDGKYITCGSDMENSAYILDAGSGKIIKKLKVKTVLCKGGSQMEKVGCQYHCRLTWVGLYCVNAIDFGSYWVMWIHVNEELSKILC</sequence>
<proteinExistence type="predicted"/>
<evidence type="ECO:0000313" key="3">
    <source>
        <dbReference type="Proteomes" id="UP001166052"/>
    </source>
</evidence>
<evidence type="ECO:0000313" key="2">
    <source>
        <dbReference type="EMBL" id="MBN3293976.1"/>
    </source>
</evidence>
<reference evidence="2" key="1">
    <citation type="journal article" date="2021" name="Cell">
        <title>Tracing the genetic footprints of vertebrate landing in non-teleost ray-finned fishes.</title>
        <authorList>
            <person name="Bi X."/>
            <person name="Wang K."/>
            <person name="Yang L."/>
            <person name="Pan H."/>
            <person name="Jiang H."/>
            <person name="Wei Q."/>
            <person name="Fang M."/>
            <person name="Yu H."/>
            <person name="Zhu C."/>
            <person name="Cai Y."/>
            <person name="He Y."/>
            <person name="Gan X."/>
            <person name="Zeng H."/>
            <person name="Yu D."/>
            <person name="Zhu Y."/>
            <person name="Jiang H."/>
            <person name="Qiu Q."/>
            <person name="Yang H."/>
            <person name="Zhang Y.E."/>
            <person name="Wang W."/>
            <person name="Zhu M."/>
            <person name="He S."/>
            <person name="Zhang G."/>
        </authorList>
    </citation>
    <scope>NUCLEOTIDE SEQUENCE</scope>
    <source>
        <strain evidence="2">Bchr_001</strain>
    </source>
</reference>
<accession>A0ABS2Z739</accession>
<dbReference type="PROSITE" id="PS50294">
    <property type="entry name" value="WD_REPEATS_REGION"/>
    <property type="match status" value="1"/>
</dbReference>
<dbReference type="PANTHER" id="PTHR45048">
    <property type="match status" value="1"/>
</dbReference>
<keyword evidence="1" id="KW-0853">WD repeat</keyword>
<name>A0ABS2Z739_POLSE</name>
<dbReference type="Proteomes" id="UP001166052">
    <property type="component" value="Unassembled WGS sequence"/>
</dbReference>
<gene>
    <name evidence="2" type="primary">Wdr88</name>
    <name evidence="2" type="ORF">GTO92_0007010</name>
</gene>
<dbReference type="EMBL" id="JAAWVN010024073">
    <property type="protein sequence ID" value="MBN3293976.1"/>
    <property type="molecule type" value="Genomic_DNA"/>
</dbReference>
<feature type="non-terminal residue" evidence="2">
    <location>
        <position position="140"/>
    </location>
</feature>
<dbReference type="PANTHER" id="PTHR45048:SF1">
    <property type="entry name" value="WD REPEAT-CONTAINING PROTEIN 88"/>
    <property type="match status" value="1"/>
</dbReference>
<dbReference type="InterPro" id="IPR015943">
    <property type="entry name" value="WD40/YVTN_repeat-like_dom_sf"/>
</dbReference>
<dbReference type="Gene3D" id="2.130.10.10">
    <property type="entry name" value="YVTN repeat-like/Quinoprotein amine dehydrogenase"/>
    <property type="match status" value="1"/>
</dbReference>
<dbReference type="InterPro" id="IPR011047">
    <property type="entry name" value="Quinoprotein_ADH-like_sf"/>
</dbReference>
<dbReference type="SUPFAM" id="SSF50998">
    <property type="entry name" value="Quinoprotein alcohol dehydrogenase-like"/>
    <property type="match status" value="1"/>
</dbReference>
<dbReference type="InterPro" id="IPR001680">
    <property type="entry name" value="WD40_rpt"/>
</dbReference>
<dbReference type="Pfam" id="PF00400">
    <property type="entry name" value="WD40"/>
    <property type="match status" value="2"/>
</dbReference>
<dbReference type="SMART" id="SM00320">
    <property type="entry name" value="WD40"/>
    <property type="match status" value="2"/>
</dbReference>